<proteinExistence type="predicted"/>
<dbReference type="InterPro" id="IPR029052">
    <property type="entry name" value="Metallo-depent_PP-like"/>
</dbReference>
<name>A0A5C1Y9X2_9MICO</name>
<dbReference type="InterPro" id="IPR051158">
    <property type="entry name" value="Metallophosphoesterase_sf"/>
</dbReference>
<organism evidence="2 3">
    <name type="scientific">Protaetiibacter larvae</name>
    <dbReference type="NCBI Taxonomy" id="2592654"/>
    <lineage>
        <taxon>Bacteria</taxon>
        <taxon>Bacillati</taxon>
        <taxon>Actinomycetota</taxon>
        <taxon>Actinomycetes</taxon>
        <taxon>Micrococcales</taxon>
        <taxon>Microbacteriaceae</taxon>
        <taxon>Protaetiibacter</taxon>
    </lineage>
</organism>
<evidence type="ECO:0000313" key="3">
    <source>
        <dbReference type="Proteomes" id="UP000322159"/>
    </source>
</evidence>
<sequence length="322" mass="34728">MPVSPAGRVVAGALGAAATTGLAALAWGVLVERNRFTVRHETLAVLEPDARPITILHLSDLHMAPWQRAKQDFVRSLAVYEPDLVIDTGDNLGHAEGLAGIRRALEPFAGVAGVFVHGSNDYYGPVLKNPFGYFSDRARRSGERAERLDTDALDSYLGEELGWHDLNNAVRAIELKGTRLEFLGTADAHRNWDRLGELPGAIEQLRENVEWSTPGPRQVLTLGVTHAPYQRVLDAFVSQDADLILAGHTHGGQVRIPGRPALVTNCDIPHAQAQGLSVWRTGTKSAFLEVSAGLGTSIYAPVRFACPPEAVVLTLTPVPLPA</sequence>
<dbReference type="PANTHER" id="PTHR31302">
    <property type="entry name" value="TRANSMEMBRANE PROTEIN WITH METALLOPHOSPHOESTERASE DOMAIN-RELATED"/>
    <property type="match status" value="1"/>
</dbReference>
<dbReference type="Proteomes" id="UP000322159">
    <property type="component" value="Chromosome"/>
</dbReference>
<dbReference type="InterPro" id="IPR004843">
    <property type="entry name" value="Calcineurin-like_PHP"/>
</dbReference>
<reference evidence="2 3" key="1">
    <citation type="submission" date="2019-09" db="EMBL/GenBank/DDBJ databases">
        <title>Genome sequencing of strain KACC 19322.</title>
        <authorList>
            <person name="Heo J."/>
            <person name="Kim S.-J."/>
            <person name="Kim J.-S."/>
            <person name="Hong S.-B."/>
            <person name="Kwon S.-W."/>
        </authorList>
    </citation>
    <scope>NUCLEOTIDE SEQUENCE [LARGE SCALE GENOMIC DNA]</scope>
    <source>
        <strain evidence="2 3">KACC 19322</strain>
    </source>
</reference>
<dbReference type="GO" id="GO:0009245">
    <property type="term" value="P:lipid A biosynthetic process"/>
    <property type="evidence" value="ECO:0007669"/>
    <property type="project" value="TreeGrafter"/>
</dbReference>
<evidence type="ECO:0000313" key="2">
    <source>
        <dbReference type="EMBL" id="QEO10711.1"/>
    </source>
</evidence>
<evidence type="ECO:0000259" key="1">
    <source>
        <dbReference type="Pfam" id="PF00149"/>
    </source>
</evidence>
<dbReference type="PANTHER" id="PTHR31302:SF20">
    <property type="entry name" value="CONSERVED PROTEIN"/>
    <property type="match status" value="1"/>
</dbReference>
<feature type="domain" description="Calcineurin-like phosphoesterase" evidence="1">
    <location>
        <begin position="54"/>
        <end position="251"/>
    </location>
</feature>
<dbReference type="Gene3D" id="3.60.21.10">
    <property type="match status" value="1"/>
</dbReference>
<protein>
    <submittedName>
        <fullName evidence="2">Metallophosphoesterase</fullName>
    </submittedName>
</protein>
<gene>
    <name evidence="2" type="ORF">FLP23_00905</name>
</gene>
<dbReference type="EMBL" id="CP043504">
    <property type="protein sequence ID" value="QEO10711.1"/>
    <property type="molecule type" value="Genomic_DNA"/>
</dbReference>
<dbReference type="OrthoDB" id="9780884at2"/>
<dbReference type="SUPFAM" id="SSF56300">
    <property type="entry name" value="Metallo-dependent phosphatases"/>
    <property type="match status" value="1"/>
</dbReference>
<dbReference type="GO" id="GO:0008758">
    <property type="term" value="F:UDP-2,3-diacylglucosamine hydrolase activity"/>
    <property type="evidence" value="ECO:0007669"/>
    <property type="project" value="TreeGrafter"/>
</dbReference>
<keyword evidence="3" id="KW-1185">Reference proteome</keyword>
<dbReference type="AlphaFoldDB" id="A0A5C1Y9X2"/>
<dbReference type="KEGG" id="lyk:FLP23_00905"/>
<dbReference type="Pfam" id="PF00149">
    <property type="entry name" value="Metallophos"/>
    <property type="match status" value="1"/>
</dbReference>
<dbReference type="GO" id="GO:0016020">
    <property type="term" value="C:membrane"/>
    <property type="evidence" value="ECO:0007669"/>
    <property type="project" value="GOC"/>
</dbReference>
<accession>A0A5C1Y9X2</accession>